<evidence type="ECO:0000313" key="17">
    <source>
        <dbReference type="EMBL" id="GAA4794742.1"/>
    </source>
</evidence>
<feature type="chain" id="PRO_5047398574" evidence="14">
    <location>
        <begin position="40"/>
        <end position="829"/>
    </location>
</feature>
<accession>A0ABP9BF99</accession>
<feature type="domain" description="TonB-dependent receptor plug" evidence="16">
    <location>
        <begin position="69"/>
        <end position="182"/>
    </location>
</feature>
<dbReference type="InterPro" id="IPR000531">
    <property type="entry name" value="Beta-barrel_TonB"/>
</dbReference>
<evidence type="ECO:0000256" key="3">
    <source>
        <dbReference type="ARBA" id="ARBA00022452"/>
    </source>
</evidence>
<evidence type="ECO:0000256" key="4">
    <source>
        <dbReference type="ARBA" id="ARBA00022496"/>
    </source>
</evidence>
<keyword evidence="5 12" id="KW-0812">Transmembrane</keyword>
<dbReference type="SUPFAM" id="SSF56935">
    <property type="entry name" value="Porins"/>
    <property type="match status" value="1"/>
</dbReference>
<evidence type="ECO:0000256" key="6">
    <source>
        <dbReference type="ARBA" id="ARBA00022729"/>
    </source>
</evidence>
<dbReference type="PANTHER" id="PTHR32552">
    <property type="entry name" value="FERRICHROME IRON RECEPTOR-RELATED"/>
    <property type="match status" value="1"/>
</dbReference>
<feature type="domain" description="TonB-dependent receptor-like beta-barrel" evidence="15">
    <location>
        <begin position="289"/>
        <end position="789"/>
    </location>
</feature>
<evidence type="ECO:0000259" key="15">
    <source>
        <dbReference type="Pfam" id="PF00593"/>
    </source>
</evidence>
<evidence type="ECO:0000256" key="10">
    <source>
        <dbReference type="ARBA" id="ARBA00023136"/>
    </source>
</evidence>
<comment type="caution">
    <text evidence="17">The sequence shown here is derived from an EMBL/GenBank/DDBJ whole genome shotgun (WGS) entry which is preliminary data.</text>
</comment>
<comment type="subcellular location">
    <subcellularLocation>
        <location evidence="1 12">Cell outer membrane</location>
        <topology evidence="1 12">Multi-pass membrane protein</topology>
    </subcellularLocation>
</comment>
<keyword evidence="4" id="KW-0410">Iron transport</keyword>
<keyword evidence="11 12" id="KW-0998">Cell outer membrane</keyword>
<dbReference type="EMBL" id="BAABJE010000010">
    <property type="protein sequence ID" value="GAA4794742.1"/>
    <property type="molecule type" value="Genomic_DNA"/>
</dbReference>
<evidence type="ECO:0000256" key="1">
    <source>
        <dbReference type="ARBA" id="ARBA00004571"/>
    </source>
</evidence>
<keyword evidence="6 14" id="KW-0732">Signal</keyword>
<evidence type="ECO:0000256" key="12">
    <source>
        <dbReference type="PROSITE-ProRule" id="PRU01360"/>
    </source>
</evidence>
<dbReference type="PROSITE" id="PS52016">
    <property type="entry name" value="TONB_DEPENDENT_REC_3"/>
    <property type="match status" value="1"/>
</dbReference>
<dbReference type="Pfam" id="PF00593">
    <property type="entry name" value="TonB_dep_Rec_b-barrel"/>
    <property type="match status" value="1"/>
</dbReference>
<keyword evidence="18" id="KW-1185">Reference proteome</keyword>
<dbReference type="InterPro" id="IPR039426">
    <property type="entry name" value="TonB-dep_rcpt-like"/>
</dbReference>
<gene>
    <name evidence="17" type="ORF">GCM10023307_20480</name>
</gene>
<evidence type="ECO:0000256" key="9">
    <source>
        <dbReference type="ARBA" id="ARBA00023077"/>
    </source>
</evidence>
<keyword evidence="10 12" id="KW-0472">Membrane</keyword>
<reference evidence="18" key="1">
    <citation type="journal article" date="2019" name="Int. J. Syst. Evol. Microbiol.">
        <title>The Global Catalogue of Microorganisms (GCM) 10K type strain sequencing project: providing services to taxonomists for standard genome sequencing and annotation.</title>
        <authorList>
            <consortium name="The Broad Institute Genomics Platform"/>
            <consortium name="The Broad Institute Genome Sequencing Center for Infectious Disease"/>
            <person name="Wu L."/>
            <person name="Ma J."/>
        </authorList>
    </citation>
    <scope>NUCLEOTIDE SEQUENCE [LARGE SCALE GENOMIC DNA]</scope>
    <source>
        <strain evidence="18">JCM 18204</strain>
    </source>
</reference>
<dbReference type="Proteomes" id="UP001499959">
    <property type="component" value="Unassembled WGS sequence"/>
</dbReference>
<evidence type="ECO:0000256" key="13">
    <source>
        <dbReference type="RuleBase" id="RU003357"/>
    </source>
</evidence>
<dbReference type="Gene3D" id="2.40.170.20">
    <property type="entry name" value="TonB-dependent receptor, beta-barrel domain"/>
    <property type="match status" value="1"/>
</dbReference>
<evidence type="ECO:0000256" key="11">
    <source>
        <dbReference type="ARBA" id="ARBA00023237"/>
    </source>
</evidence>
<protein>
    <submittedName>
        <fullName evidence="17">TonB-dependent receptor</fullName>
    </submittedName>
</protein>
<proteinExistence type="inferred from homology"/>
<evidence type="ECO:0000256" key="8">
    <source>
        <dbReference type="ARBA" id="ARBA00023065"/>
    </source>
</evidence>
<keyword evidence="7" id="KW-0408">Iron</keyword>
<evidence type="ECO:0000256" key="2">
    <source>
        <dbReference type="ARBA" id="ARBA00022448"/>
    </source>
</evidence>
<comment type="similarity">
    <text evidence="12 13">Belongs to the TonB-dependent receptor family.</text>
</comment>
<evidence type="ECO:0000256" key="7">
    <source>
        <dbReference type="ARBA" id="ARBA00023004"/>
    </source>
</evidence>
<keyword evidence="2 12" id="KW-0813">Transport</keyword>
<dbReference type="PANTHER" id="PTHR32552:SF89">
    <property type="entry name" value="CATECHOLATE SIDEROPHORE RECEPTOR FIU"/>
    <property type="match status" value="1"/>
</dbReference>
<dbReference type="Pfam" id="PF07715">
    <property type="entry name" value="Plug"/>
    <property type="match status" value="1"/>
</dbReference>
<dbReference type="RefSeq" id="WP_345303227.1">
    <property type="nucleotide sequence ID" value="NZ_BAABJE010000010.1"/>
</dbReference>
<dbReference type="InterPro" id="IPR036942">
    <property type="entry name" value="Beta-barrel_TonB_sf"/>
</dbReference>
<dbReference type="InterPro" id="IPR037066">
    <property type="entry name" value="Plug_dom_sf"/>
</dbReference>
<dbReference type="InterPro" id="IPR012910">
    <property type="entry name" value="Plug_dom"/>
</dbReference>
<keyword evidence="9 13" id="KW-0798">TonB box</keyword>
<feature type="signal peptide" evidence="14">
    <location>
        <begin position="1"/>
        <end position="39"/>
    </location>
</feature>
<evidence type="ECO:0000313" key="18">
    <source>
        <dbReference type="Proteomes" id="UP001499959"/>
    </source>
</evidence>
<organism evidence="17 18">
    <name type="scientific">Lysobacter hankyongensis</name>
    <dbReference type="NCBI Taxonomy" id="1176535"/>
    <lineage>
        <taxon>Bacteria</taxon>
        <taxon>Pseudomonadati</taxon>
        <taxon>Pseudomonadota</taxon>
        <taxon>Gammaproteobacteria</taxon>
        <taxon>Lysobacterales</taxon>
        <taxon>Lysobacteraceae</taxon>
        <taxon>Lysobacter</taxon>
    </lineage>
</organism>
<keyword evidence="3 12" id="KW-1134">Transmembrane beta strand</keyword>
<keyword evidence="17" id="KW-0675">Receptor</keyword>
<dbReference type="Gene3D" id="2.170.130.10">
    <property type="entry name" value="TonB-dependent receptor, plug domain"/>
    <property type="match status" value="1"/>
</dbReference>
<sequence>MRRQSKPLQCRTATPRPHTLAWALSWAICLSLAPGLAAAQSQDAPAEDADGAGDLDAIVITATAGGKSKLRTSVSTSSITPDTIERSAPRSTAEIFRNIPGIRSESTGGEGNANIAVRGLPVAAGGAKFLQLQEDGMPVMEFGDIAFGNADIFLRNDWSIDRIEAVRGGSASTFASNSPGGVINFISNTGEVQGGAVGFTTGLDYGSQRLDFRYGQPFGDGWRFHVAGFWRSGDGMRDAGYTAEEGGQLKANLTKEFENGYARFHLKRLDDRAIAYLPVPTRATGSNGSPNLGTYQGFDPARDTLQSRYFRSDIGLDGDNNRRRTDITDGMHPDSTAFGAEVQYRFADGWRIDEKFRYADNQGRFVGQFPAEVGSAASIAPTIGGVGATLRYANGPNAGQAYTGTVVRTHLFNTEINDFGHYANDIKLTRSFGVGDGGNLDLSAGYYASRQNIDMDWVWNSYLQEVRGDGRSALLDVISATNVNLSDNGLYAYGVPFWGNCCTRSYNAKYEIGAPYLSLAFSLGDLDIDASVRRDSGDASGNYAGAVQVANVDVDGDGTISGPERNVSQVNNVGASPVNYDWGYTSYSIGANYLFDDNLAAFARISRGGRANADRLLFGVVQPDGSVRAQDAVDLVDQIEGGLKWRNGGFSLFATAFFAETEEQNFELTSQRFFDRVYEARGIELEASLRVNEFFFNGGLTWTDAEISQDDISPANEGNTPRRQADVVYQLTGGYQASNWTVGANILGTTDAYAQDNNQLVMPGYTQVNLFADYRFAEKWVVGLNVNNLFDEFGITEAEEGSIVSGAENVIRARSIPGRTASLSVRYEF</sequence>
<name>A0ABP9BF99_9GAMM</name>
<keyword evidence="8" id="KW-0406">Ion transport</keyword>
<evidence type="ECO:0000259" key="16">
    <source>
        <dbReference type="Pfam" id="PF07715"/>
    </source>
</evidence>
<evidence type="ECO:0000256" key="14">
    <source>
        <dbReference type="SAM" id="SignalP"/>
    </source>
</evidence>
<evidence type="ECO:0000256" key="5">
    <source>
        <dbReference type="ARBA" id="ARBA00022692"/>
    </source>
</evidence>